<evidence type="ECO:0000259" key="2">
    <source>
        <dbReference type="SMART" id="SM00923"/>
    </source>
</evidence>
<dbReference type="EMBL" id="JAINVZ010000005">
    <property type="protein sequence ID" value="MBY8885117.1"/>
    <property type="molecule type" value="Genomic_DNA"/>
</dbReference>
<evidence type="ECO:0000313" key="3">
    <source>
        <dbReference type="EMBL" id="MBY8885117.1"/>
    </source>
</evidence>
<evidence type="ECO:0000313" key="4">
    <source>
        <dbReference type="Proteomes" id="UP001198565"/>
    </source>
</evidence>
<dbReference type="InterPro" id="IPR037407">
    <property type="entry name" value="MLP_fam"/>
</dbReference>
<protein>
    <submittedName>
        <fullName evidence="3">MbtH family protein</fullName>
    </submittedName>
</protein>
<dbReference type="InterPro" id="IPR005153">
    <property type="entry name" value="MbtH-like_dom"/>
</dbReference>
<dbReference type="Gene3D" id="3.90.820.10">
    <property type="entry name" value="Structural Genomics, Unknown Function 30-nov-00 1gh9 Mol_id"/>
    <property type="match status" value="1"/>
</dbReference>
<dbReference type="Pfam" id="PF03621">
    <property type="entry name" value="MbtH"/>
    <property type="match status" value="1"/>
</dbReference>
<comment type="caution">
    <text evidence="3">The sequence shown here is derived from an EMBL/GenBank/DDBJ whole genome shotgun (WGS) entry which is preliminary data.</text>
</comment>
<keyword evidence="4" id="KW-1185">Reference proteome</keyword>
<feature type="domain" description="MbtH-like" evidence="2">
    <location>
        <begin position="29"/>
        <end position="79"/>
    </location>
</feature>
<sequence>MVRERTTVPASRWTPTGPWTRRDREAVGNPFDDDSARFVVVVNEERQYSLWPATSEVPAGWEVARPEGSRQECLDFVEANWTDMRPASLVAAMRARQTD</sequence>
<dbReference type="InterPro" id="IPR038020">
    <property type="entry name" value="MbtH-like_sf"/>
</dbReference>
<dbReference type="Proteomes" id="UP001198565">
    <property type="component" value="Unassembled WGS sequence"/>
</dbReference>
<dbReference type="PANTHER" id="PTHR38444">
    <property type="entry name" value="ENTEROBACTIN BIOSYNTHESIS PROTEIN YBDZ"/>
    <property type="match status" value="1"/>
</dbReference>
<dbReference type="SUPFAM" id="SSF160582">
    <property type="entry name" value="MbtH-like"/>
    <property type="match status" value="1"/>
</dbReference>
<accession>A0ABS7QPL8</accession>
<organism evidence="3 4">
    <name type="scientific">Streptantibioticus parmotrematis</name>
    <dbReference type="NCBI Taxonomy" id="2873249"/>
    <lineage>
        <taxon>Bacteria</taxon>
        <taxon>Bacillati</taxon>
        <taxon>Actinomycetota</taxon>
        <taxon>Actinomycetes</taxon>
        <taxon>Kitasatosporales</taxon>
        <taxon>Streptomycetaceae</taxon>
        <taxon>Streptantibioticus</taxon>
    </lineage>
</organism>
<proteinExistence type="predicted"/>
<evidence type="ECO:0000256" key="1">
    <source>
        <dbReference type="SAM" id="MobiDB-lite"/>
    </source>
</evidence>
<name>A0ABS7QPL8_9ACTN</name>
<reference evidence="3 4" key="1">
    <citation type="submission" date="2021-08" db="EMBL/GenBank/DDBJ databases">
        <title>Streptomyces sp. PTM05 isolated from lichen.</title>
        <authorList>
            <person name="Somphong A."/>
            <person name="Phongsopitanun W."/>
            <person name="Tanasupawat S."/>
        </authorList>
    </citation>
    <scope>NUCLEOTIDE SEQUENCE [LARGE SCALE GENOMIC DNA]</scope>
    <source>
        <strain evidence="3 4">Ptm05</strain>
    </source>
</reference>
<dbReference type="SMART" id="SM00923">
    <property type="entry name" value="MbtH"/>
    <property type="match status" value="1"/>
</dbReference>
<feature type="region of interest" description="Disordered" evidence="1">
    <location>
        <begin position="1"/>
        <end position="31"/>
    </location>
</feature>
<dbReference type="PANTHER" id="PTHR38444:SF1">
    <property type="entry name" value="ENTEROBACTIN BIOSYNTHESIS PROTEIN YBDZ"/>
    <property type="match status" value="1"/>
</dbReference>
<gene>
    <name evidence="3" type="ORF">K7472_09705</name>
</gene>